<dbReference type="PANTHER" id="PTHR31286:SF167">
    <property type="entry name" value="OS09G0268800 PROTEIN"/>
    <property type="match status" value="1"/>
</dbReference>
<reference evidence="4" key="2">
    <citation type="journal article" date="2023" name="Plants (Basel)">
        <title>Annotation of the Turnera subulata (Passifloraceae) Draft Genome Reveals the S-Locus Evolved after the Divergence of Turneroideae from Passifloroideae in a Stepwise Manner.</title>
        <authorList>
            <person name="Henning P.M."/>
            <person name="Roalson E.H."/>
            <person name="Mir W."/>
            <person name="McCubbin A.G."/>
            <person name="Shore J.S."/>
        </authorList>
    </citation>
    <scope>NUCLEOTIDE SEQUENCE</scope>
    <source>
        <strain evidence="4">F60SS</strain>
    </source>
</reference>
<feature type="compositionally biased region" description="Polar residues" evidence="2">
    <location>
        <begin position="255"/>
        <end position="269"/>
    </location>
</feature>
<keyword evidence="1" id="KW-0479">Metal-binding</keyword>
<proteinExistence type="predicted"/>
<evidence type="ECO:0000259" key="3">
    <source>
        <dbReference type="PROSITE" id="PS50158"/>
    </source>
</evidence>
<dbReference type="Pfam" id="PF14392">
    <property type="entry name" value="zf-CCHC_4"/>
    <property type="match status" value="1"/>
</dbReference>
<dbReference type="InterPro" id="IPR025836">
    <property type="entry name" value="Zn_knuckle_CX2CX4HX4C"/>
</dbReference>
<dbReference type="Proteomes" id="UP001141552">
    <property type="component" value="Unassembled WGS sequence"/>
</dbReference>
<evidence type="ECO:0000313" key="4">
    <source>
        <dbReference type="EMBL" id="KAJ4822493.1"/>
    </source>
</evidence>
<gene>
    <name evidence="4" type="ORF">Tsubulata_030148</name>
</gene>
<evidence type="ECO:0000256" key="2">
    <source>
        <dbReference type="SAM" id="MobiDB-lite"/>
    </source>
</evidence>
<dbReference type="PANTHER" id="PTHR31286">
    <property type="entry name" value="GLYCINE-RICH CELL WALL STRUCTURAL PROTEIN 1.8-LIKE"/>
    <property type="match status" value="1"/>
</dbReference>
<name>A0A9Q0IZ18_9ROSI</name>
<keyword evidence="1" id="KW-0863">Zinc-finger</keyword>
<evidence type="ECO:0000256" key="1">
    <source>
        <dbReference type="PROSITE-ProRule" id="PRU00047"/>
    </source>
</evidence>
<comment type="caution">
    <text evidence="4">The sequence shown here is derived from an EMBL/GenBank/DDBJ whole genome shotgun (WGS) entry which is preliminary data.</text>
</comment>
<protein>
    <recommendedName>
        <fullName evidence="3">CCHC-type domain-containing protein</fullName>
    </recommendedName>
</protein>
<keyword evidence="5" id="KW-1185">Reference proteome</keyword>
<dbReference type="InterPro" id="IPR036875">
    <property type="entry name" value="Znf_CCHC_sf"/>
</dbReference>
<organism evidence="4 5">
    <name type="scientific">Turnera subulata</name>
    <dbReference type="NCBI Taxonomy" id="218843"/>
    <lineage>
        <taxon>Eukaryota</taxon>
        <taxon>Viridiplantae</taxon>
        <taxon>Streptophyta</taxon>
        <taxon>Embryophyta</taxon>
        <taxon>Tracheophyta</taxon>
        <taxon>Spermatophyta</taxon>
        <taxon>Magnoliopsida</taxon>
        <taxon>eudicotyledons</taxon>
        <taxon>Gunneridae</taxon>
        <taxon>Pentapetalae</taxon>
        <taxon>rosids</taxon>
        <taxon>fabids</taxon>
        <taxon>Malpighiales</taxon>
        <taxon>Passifloraceae</taxon>
        <taxon>Turnera</taxon>
    </lineage>
</organism>
<feature type="region of interest" description="Disordered" evidence="2">
    <location>
        <begin position="234"/>
        <end position="282"/>
    </location>
</feature>
<reference evidence="4" key="1">
    <citation type="submission" date="2022-02" db="EMBL/GenBank/DDBJ databases">
        <authorList>
            <person name="Henning P.M."/>
            <person name="McCubbin A.G."/>
            <person name="Shore J.S."/>
        </authorList>
    </citation>
    <scope>NUCLEOTIDE SEQUENCE</scope>
    <source>
        <strain evidence="4">F60SS</strain>
        <tissue evidence="4">Leaves</tissue>
    </source>
</reference>
<dbReference type="Gene3D" id="4.10.60.10">
    <property type="entry name" value="Zinc finger, CCHC-type"/>
    <property type="match status" value="1"/>
</dbReference>
<dbReference type="SMART" id="SM00343">
    <property type="entry name" value="ZnF_C2HC"/>
    <property type="match status" value="1"/>
</dbReference>
<dbReference type="EMBL" id="JAKUCV010007664">
    <property type="protein sequence ID" value="KAJ4822493.1"/>
    <property type="molecule type" value="Genomic_DNA"/>
</dbReference>
<dbReference type="GO" id="GO:0008270">
    <property type="term" value="F:zinc ion binding"/>
    <property type="evidence" value="ECO:0007669"/>
    <property type="project" value="UniProtKB-KW"/>
</dbReference>
<dbReference type="InterPro" id="IPR040256">
    <property type="entry name" value="At4g02000-like"/>
</dbReference>
<dbReference type="OrthoDB" id="1939268at2759"/>
<sequence>MPLLGASGGEKDMFLNLVITEAERKAVLLEEEQDDGQPSEIQLCLVGKLWTERAFNAQAFMRTMKLVWKPMHDLEGHEQPSDLHLRHVPLWVRVYDVPFNLRKRRFVKLLGEKVGSFLEQDEERGLTNGRFIRFRSAVDAESPLLRGSVAQGADGKEVWVYFKYERLPWFCFHCGRMGHVARDCPRVDDADLLNPSLFQYGDDLRASPLKRLPSSFGFQLRQNSIKRKLVFKPSSQEKVDHPPNENVISEREAKSSISTSAGLNAQRASPPSPRIRSCNQIP</sequence>
<feature type="domain" description="CCHC-type" evidence="3">
    <location>
        <begin position="171"/>
        <end position="186"/>
    </location>
</feature>
<dbReference type="PROSITE" id="PS50158">
    <property type="entry name" value="ZF_CCHC"/>
    <property type="match status" value="1"/>
</dbReference>
<dbReference type="GO" id="GO:0003676">
    <property type="term" value="F:nucleic acid binding"/>
    <property type="evidence" value="ECO:0007669"/>
    <property type="project" value="InterPro"/>
</dbReference>
<evidence type="ECO:0000313" key="5">
    <source>
        <dbReference type="Proteomes" id="UP001141552"/>
    </source>
</evidence>
<dbReference type="SUPFAM" id="SSF57756">
    <property type="entry name" value="Retrovirus zinc finger-like domains"/>
    <property type="match status" value="1"/>
</dbReference>
<dbReference type="InterPro" id="IPR001878">
    <property type="entry name" value="Znf_CCHC"/>
</dbReference>
<dbReference type="AlphaFoldDB" id="A0A9Q0IZ18"/>
<accession>A0A9Q0IZ18</accession>
<feature type="compositionally biased region" description="Basic and acidic residues" evidence="2">
    <location>
        <begin position="235"/>
        <end position="254"/>
    </location>
</feature>
<keyword evidence="1" id="KW-0862">Zinc</keyword>